<evidence type="ECO:0000313" key="1">
    <source>
        <dbReference type="EMBL" id="WNE98773.1"/>
    </source>
</evidence>
<gene>
    <name evidence="1" type="ORF">PS467_27275</name>
</gene>
<organism evidence="1 2">
    <name type="scientific">Streptomyces luomodiensis</name>
    <dbReference type="NCBI Taxonomy" id="3026192"/>
    <lineage>
        <taxon>Bacteria</taxon>
        <taxon>Bacillati</taxon>
        <taxon>Actinomycetota</taxon>
        <taxon>Actinomycetes</taxon>
        <taxon>Kitasatosporales</taxon>
        <taxon>Streptomycetaceae</taxon>
        <taxon>Streptomyces</taxon>
    </lineage>
</organism>
<dbReference type="RefSeq" id="WP_311037454.1">
    <property type="nucleotide sequence ID" value="NZ_CP117522.1"/>
</dbReference>
<protein>
    <recommendedName>
        <fullName evidence="3">Carboxylesterase type B domain-containing protein</fullName>
    </recommendedName>
</protein>
<reference evidence="1 2" key="1">
    <citation type="submission" date="2023-02" db="EMBL/GenBank/DDBJ databases">
        <title>Streptomyces sp. SCA4-21 with antifungal activity against Fusarium oxysporum f. sp. cubense, Streptomyces sp. SCA2-17 with antifungal activity against Fusarium oxysporum f. sp. cubense.</title>
        <authorList>
            <person name="Qi D."/>
        </authorList>
    </citation>
    <scope>NUCLEOTIDE SEQUENCE [LARGE SCALE GENOMIC DNA]</scope>
    <source>
        <strain evidence="1 2">SCA4-21</strain>
    </source>
</reference>
<evidence type="ECO:0008006" key="3">
    <source>
        <dbReference type="Google" id="ProtNLM"/>
    </source>
</evidence>
<evidence type="ECO:0000313" key="2">
    <source>
        <dbReference type="Proteomes" id="UP001305606"/>
    </source>
</evidence>
<dbReference type="Proteomes" id="UP001305606">
    <property type="component" value="Chromosome"/>
</dbReference>
<name>A0ABY9V1W7_9ACTN</name>
<accession>A0ABY9V1W7</accession>
<keyword evidence="2" id="KW-1185">Reference proteome</keyword>
<proteinExistence type="predicted"/>
<sequence length="85" mass="8930">METVSGPGGWLGTNPPQDLADRVHGIWLRFATDGTVPWPRFDPTTRIVHRLAQGRSASEAPLPAAAFVPPPAAHLPAAPSATNVS</sequence>
<dbReference type="EMBL" id="CP117522">
    <property type="protein sequence ID" value="WNE98773.1"/>
    <property type="molecule type" value="Genomic_DNA"/>
</dbReference>